<dbReference type="InterPro" id="IPR006283">
    <property type="entry name" value="ThiL-like"/>
</dbReference>
<dbReference type="SUPFAM" id="SSF55326">
    <property type="entry name" value="PurM N-terminal domain-like"/>
    <property type="match status" value="1"/>
</dbReference>
<dbReference type="AlphaFoldDB" id="A0A382JRQ6"/>
<dbReference type="SUPFAM" id="SSF56042">
    <property type="entry name" value="PurM C-terminal domain-like"/>
    <property type="match status" value="1"/>
</dbReference>
<protein>
    <recommendedName>
        <fullName evidence="4">PurM-like N-terminal domain-containing protein</fullName>
    </recommendedName>
</protein>
<evidence type="ECO:0000313" key="3">
    <source>
        <dbReference type="EMBL" id="SVC14426.1"/>
    </source>
</evidence>
<accession>A0A382JRQ6</accession>
<sequence length="335" mass="36336">MSQSEFEIIRRYFEKTDLSFPKTGVELAIGDDAALLNIPRGRLLCISLDILVADIHFPFSADPEKIANRALAVNLSDLAAMGAEPLCFTLGLVTPENNPSWLERFSAGLVGLAQHFNCPLVGGDITRGPLSIAIQVHGLNEPGSVIRRGGAQPGDRIYVTGCLGDGSIALASIGVKSHLKEPLGLIEENLLETCKAYFDTAYYYPQPRVTLALRCCHLVSSGIDISDGLLGDLGHITEASKVGAELDTHLFPYSESAICCTTDEARLRAALFGGDDYELCLTVPDKHIGEFERLAVELDTRVTCIGKIVPGNTVECHDQKGELLKIEEHAYEHFL</sequence>
<dbReference type="CDD" id="cd02194">
    <property type="entry name" value="ThiL"/>
    <property type="match status" value="1"/>
</dbReference>
<evidence type="ECO:0008006" key="4">
    <source>
        <dbReference type="Google" id="ProtNLM"/>
    </source>
</evidence>
<dbReference type="InterPro" id="IPR016188">
    <property type="entry name" value="PurM-like_N"/>
</dbReference>
<dbReference type="PANTHER" id="PTHR30270:SF0">
    <property type="entry name" value="THIAMINE-MONOPHOSPHATE KINASE"/>
    <property type="match status" value="1"/>
</dbReference>
<dbReference type="NCBIfam" id="TIGR01379">
    <property type="entry name" value="thiL"/>
    <property type="match status" value="1"/>
</dbReference>
<dbReference type="GO" id="GO:0009030">
    <property type="term" value="F:thiamine-phosphate kinase activity"/>
    <property type="evidence" value="ECO:0007669"/>
    <property type="project" value="InterPro"/>
</dbReference>
<dbReference type="GO" id="GO:0009228">
    <property type="term" value="P:thiamine biosynthetic process"/>
    <property type="evidence" value="ECO:0007669"/>
    <property type="project" value="InterPro"/>
</dbReference>
<dbReference type="PANTHER" id="PTHR30270">
    <property type="entry name" value="THIAMINE-MONOPHOSPHATE KINASE"/>
    <property type="match status" value="1"/>
</dbReference>
<dbReference type="Gene3D" id="3.90.650.10">
    <property type="entry name" value="PurM-like C-terminal domain"/>
    <property type="match status" value="1"/>
</dbReference>
<name>A0A382JRQ6_9ZZZZ</name>
<dbReference type="EMBL" id="UINC01075842">
    <property type="protein sequence ID" value="SVC14426.1"/>
    <property type="molecule type" value="Genomic_DNA"/>
</dbReference>
<dbReference type="HAMAP" id="MF_02128">
    <property type="entry name" value="TMP_kinase"/>
    <property type="match status" value="1"/>
</dbReference>
<dbReference type="Gene3D" id="3.30.1330.10">
    <property type="entry name" value="PurM-like, N-terminal domain"/>
    <property type="match status" value="1"/>
</dbReference>
<evidence type="ECO:0000259" key="1">
    <source>
        <dbReference type="Pfam" id="PF00586"/>
    </source>
</evidence>
<dbReference type="PIRSF" id="PIRSF005303">
    <property type="entry name" value="Thiam_monoph_kin"/>
    <property type="match status" value="1"/>
</dbReference>
<reference evidence="3" key="1">
    <citation type="submission" date="2018-05" db="EMBL/GenBank/DDBJ databases">
        <authorList>
            <person name="Lanie J.A."/>
            <person name="Ng W.-L."/>
            <person name="Kazmierczak K.M."/>
            <person name="Andrzejewski T.M."/>
            <person name="Davidsen T.M."/>
            <person name="Wayne K.J."/>
            <person name="Tettelin H."/>
            <person name="Glass J.I."/>
            <person name="Rusch D."/>
            <person name="Podicherti R."/>
            <person name="Tsui H.-C.T."/>
            <person name="Winkler M.E."/>
        </authorList>
    </citation>
    <scope>NUCLEOTIDE SEQUENCE</scope>
</reference>
<organism evidence="3">
    <name type="scientific">marine metagenome</name>
    <dbReference type="NCBI Taxonomy" id="408172"/>
    <lineage>
        <taxon>unclassified sequences</taxon>
        <taxon>metagenomes</taxon>
        <taxon>ecological metagenomes</taxon>
    </lineage>
</organism>
<feature type="domain" description="PurM-like N-terminal" evidence="1">
    <location>
        <begin position="30"/>
        <end position="138"/>
    </location>
</feature>
<dbReference type="InterPro" id="IPR036676">
    <property type="entry name" value="PurM-like_C_sf"/>
</dbReference>
<dbReference type="InterPro" id="IPR036921">
    <property type="entry name" value="PurM-like_N_sf"/>
</dbReference>
<dbReference type="InterPro" id="IPR010918">
    <property type="entry name" value="PurM-like_C_dom"/>
</dbReference>
<gene>
    <name evidence="3" type="ORF">METZ01_LOCUS267280</name>
</gene>
<dbReference type="Pfam" id="PF02769">
    <property type="entry name" value="AIRS_C"/>
    <property type="match status" value="1"/>
</dbReference>
<proteinExistence type="inferred from homology"/>
<evidence type="ECO:0000259" key="2">
    <source>
        <dbReference type="Pfam" id="PF02769"/>
    </source>
</evidence>
<feature type="domain" description="PurM-like C-terminal" evidence="2">
    <location>
        <begin position="152"/>
        <end position="315"/>
    </location>
</feature>
<dbReference type="Pfam" id="PF00586">
    <property type="entry name" value="AIRS"/>
    <property type="match status" value="1"/>
</dbReference>